<keyword evidence="9 12" id="KW-0456">Lyase</keyword>
<evidence type="ECO:0000256" key="7">
    <source>
        <dbReference type="ARBA" id="ARBA00022430"/>
    </source>
</evidence>
<evidence type="ECO:0000256" key="10">
    <source>
        <dbReference type="ARBA" id="ARBA00023304"/>
    </source>
</evidence>
<dbReference type="InterPro" id="IPR050075">
    <property type="entry name" value="LeuD"/>
</dbReference>
<name>A0ABT9PLW5_9HYPH</name>
<proteinExistence type="inferred from homology"/>
<gene>
    <name evidence="12" type="ORF">J2T09_000188</name>
</gene>
<comment type="subunit">
    <text evidence="5">Heterodimer of LeuC and LeuD.</text>
</comment>
<dbReference type="GO" id="GO:0047508">
    <property type="term" value="F:(R)-2-methylmalate dehydratase activity"/>
    <property type="evidence" value="ECO:0007669"/>
    <property type="project" value="UniProtKB-EC"/>
</dbReference>
<dbReference type="EMBL" id="JAUSRF010000001">
    <property type="protein sequence ID" value="MDP9835447.1"/>
    <property type="molecule type" value="Genomic_DNA"/>
</dbReference>
<evidence type="ECO:0000256" key="5">
    <source>
        <dbReference type="ARBA" id="ARBA00011271"/>
    </source>
</evidence>
<evidence type="ECO:0000256" key="2">
    <source>
        <dbReference type="ARBA" id="ARBA00002695"/>
    </source>
</evidence>
<comment type="function">
    <text evidence="2">Catalyzes the isomerization between 2-isopropylmalate and 3-isopropylmalate, via the formation of 2-isopropylmaleate.</text>
</comment>
<evidence type="ECO:0000256" key="6">
    <source>
        <dbReference type="ARBA" id="ARBA00011998"/>
    </source>
</evidence>
<evidence type="ECO:0000256" key="1">
    <source>
        <dbReference type="ARBA" id="ARBA00000491"/>
    </source>
</evidence>
<dbReference type="Pfam" id="PF00694">
    <property type="entry name" value="Aconitase_C"/>
    <property type="match status" value="1"/>
</dbReference>
<evidence type="ECO:0000313" key="13">
    <source>
        <dbReference type="Proteomes" id="UP001241472"/>
    </source>
</evidence>
<evidence type="ECO:0000256" key="8">
    <source>
        <dbReference type="ARBA" id="ARBA00022605"/>
    </source>
</evidence>
<reference evidence="12 13" key="1">
    <citation type="submission" date="2023-07" db="EMBL/GenBank/DDBJ databases">
        <title>Sorghum-associated microbial communities from plants grown in Nebraska, USA.</title>
        <authorList>
            <person name="Schachtman D."/>
        </authorList>
    </citation>
    <scope>NUCLEOTIDE SEQUENCE [LARGE SCALE GENOMIC DNA]</scope>
    <source>
        <strain evidence="12 13">DS1307</strain>
    </source>
</reference>
<evidence type="ECO:0000256" key="9">
    <source>
        <dbReference type="ARBA" id="ARBA00023239"/>
    </source>
</evidence>
<dbReference type="RefSeq" id="WP_306830095.1">
    <property type="nucleotide sequence ID" value="NZ_JAUSRF010000001.1"/>
</dbReference>
<dbReference type="Proteomes" id="UP001241472">
    <property type="component" value="Unassembled WGS sequence"/>
</dbReference>
<organism evidence="12 13">
    <name type="scientific">Neorhizobium huautlense</name>
    <dbReference type="NCBI Taxonomy" id="67774"/>
    <lineage>
        <taxon>Bacteria</taxon>
        <taxon>Pseudomonadati</taxon>
        <taxon>Pseudomonadota</taxon>
        <taxon>Alphaproteobacteria</taxon>
        <taxon>Hyphomicrobiales</taxon>
        <taxon>Rhizobiaceae</taxon>
        <taxon>Rhizobium/Agrobacterium group</taxon>
        <taxon>Neorhizobium</taxon>
    </lineage>
</organism>
<keyword evidence="13" id="KW-1185">Reference proteome</keyword>
<keyword evidence="7" id="KW-0432">Leucine biosynthesis</keyword>
<comment type="catalytic activity">
    <reaction evidence="1">
        <text>(2R,3S)-3-isopropylmalate = (2S)-2-isopropylmalate</text>
        <dbReference type="Rhea" id="RHEA:32287"/>
        <dbReference type="ChEBI" id="CHEBI:1178"/>
        <dbReference type="ChEBI" id="CHEBI:35121"/>
        <dbReference type="EC" id="4.2.1.33"/>
    </reaction>
</comment>
<keyword evidence="8" id="KW-0028">Amino-acid biosynthesis</keyword>
<dbReference type="Gene3D" id="3.20.19.10">
    <property type="entry name" value="Aconitase, domain 4"/>
    <property type="match status" value="1"/>
</dbReference>
<protein>
    <recommendedName>
        <fullName evidence="6">3-isopropylmalate dehydratase</fullName>
        <ecNumber evidence="6">4.2.1.33</ecNumber>
    </recommendedName>
</protein>
<dbReference type="SUPFAM" id="SSF52016">
    <property type="entry name" value="LeuD/IlvD-like"/>
    <property type="match status" value="1"/>
</dbReference>
<accession>A0ABT9PLW5</accession>
<dbReference type="PANTHER" id="PTHR43345:SF5">
    <property type="entry name" value="3-ISOPROPYLMALATE DEHYDRATASE SMALL SUBUNIT"/>
    <property type="match status" value="1"/>
</dbReference>
<comment type="similarity">
    <text evidence="4">Belongs to the LeuD family. LeuD type 1 subfamily.</text>
</comment>
<dbReference type="InterPro" id="IPR004431">
    <property type="entry name" value="3-IsopropMal_deHydase_ssu"/>
</dbReference>
<dbReference type="PANTHER" id="PTHR43345">
    <property type="entry name" value="3-ISOPROPYLMALATE DEHYDRATASE SMALL SUBUNIT 2-RELATED-RELATED"/>
    <property type="match status" value="1"/>
</dbReference>
<dbReference type="InterPro" id="IPR015928">
    <property type="entry name" value="Aconitase/3IPM_dehydase_swvl"/>
</dbReference>
<evidence type="ECO:0000259" key="11">
    <source>
        <dbReference type="Pfam" id="PF00694"/>
    </source>
</evidence>
<dbReference type="InterPro" id="IPR000573">
    <property type="entry name" value="AconitaseA/IPMdHydase_ssu_swvl"/>
</dbReference>
<dbReference type="NCBIfam" id="NF002458">
    <property type="entry name" value="PRK01641.1"/>
    <property type="match status" value="1"/>
</dbReference>
<sequence>MKPFKTLDAITCPLPQSNVDTDQLIPARFMKRSRADGYGGFLLHDLRFDETGAQKPDCPLNDPERQGAQILVSRRNFGSGSSREAAVYALVDYGINCVVAPSFGDIFASNAVNNGLLPATVSEDDCEALLAGLADGAQTATVDLEAQTIRAANLVLPFTVDPVWRTKLLNGWDDIDLTRSHAAAISAFAEADRTRRPWMQPRKTG</sequence>
<evidence type="ECO:0000256" key="4">
    <source>
        <dbReference type="ARBA" id="ARBA00009845"/>
    </source>
</evidence>
<evidence type="ECO:0000313" key="12">
    <source>
        <dbReference type="EMBL" id="MDP9835447.1"/>
    </source>
</evidence>
<dbReference type="NCBIfam" id="TIGR00171">
    <property type="entry name" value="leuD"/>
    <property type="match status" value="1"/>
</dbReference>
<dbReference type="CDD" id="cd01577">
    <property type="entry name" value="IPMI_Swivel"/>
    <property type="match status" value="1"/>
</dbReference>
<dbReference type="GO" id="GO:0003861">
    <property type="term" value="F:3-isopropylmalate dehydratase activity"/>
    <property type="evidence" value="ECO:0007669"/>
    <property type="project" value="UniProtKB-EC"/>
</dbReference>
<dbReference type="InterPro" id="IPR033940">
    <property type="entry name" value="IPMI_Swivel"/>
</dbReference>
<dbReference type="EC" id="4.2.1.33" evidence="6"/>
<feature type="domain" description="Aconitase A/isopropylmalate dehydratase small subunit swivel" evidence="11">
    <location>
        <begin position="1"/>
        <end position="123"/>
    </location>
</feature>
<comment type="caution">
    <text evidence="12">The sequence shown here is derived from an EMBL/GenBank/DDBJ whole genome shotgun (WGS) entry which is preliminary data.</text>
</comment>
<comment type="pathway">
    <text evidence="3">Amino-acid biosynthesis; L-leucine biosynthesis; L-leucine from 3-methyl-2-oxobutanoate: step 2/4.</text>
</comment>
<keyword evidence="10" id="KW-0100">Branched-chain amino acid biosynthesis</keyword>
<evidence type="ECO:0000256" key="3">
    <source>
        <dbReference type="ARBA" id="ARBA00004729"/>
    </source>
</evidence>